<proteinExistence type="predicted"/>
<dbReference type="EMBL" id="HBIN01014933">
    <property type="protein sequence ID" value="CAE0441190.1"/>
    <property type="molecule type" value="Transcribed_RNA"/>
</dbReference>
<evidence type="ECO:0000313" key="2">
    <source>
        <dbReference type="EMBL" id="CAE0441190.1"/>
    </source>
</evidence>
<evidence type="ECO:0000259" key="1">
    <source>
        <dbReference type="Pfam" id="PF00149"/>
    </source>
</evidence>
<sequence>MESLPHVKSDTEPENVADRVICIGDIHGNLKELCSLYENLVDQLGQLEVDSSTFCFLGDYCDRGPNTKGVLDWLVDFKNERLHDPTKGDVHFVCGNHDFGMASFLGSLPIDGKSPIDLDKTRKPDYTDGYWKHDVEGGMHYQGRRWGGSHIYQAQQTFESYHVKFDRHSRSARDELVAAVPEAHKDFLSSLEWVVDFPVSFEPGRVVCVHAGLEKKHAEEQIEALAKRDLSKSILLENRDPGRFSAFSGRRNVLDMPRELKGKALLISGHHGFNRIKKDRIVLDLSGGRPTLKTPLQAMILPERTIISCSTNEPNKQAISDKEQKNLELMQKYKPEEITKIIKDAILTTMKSHIITAWEVVLISEVTSEVEGQYKFVPSIEDIKNALASLANENKLESLVEFDVYSEKRKILYKNVE</sequence>
<dbReference type="InterPro" id="IPR029052">
    <property type="entry name" value="Metallo-depent_PP-like"/>
</dbReference>
<dbReference type="Pfam" id="PF00149">
    <property type="entry name" value="Metallophos"/>
    <property type="match status" value="1"/>
</dbReference>
<gene>
    <name evidence="2" type="ORF">ASTO00021_LOCUS11329</name>
</gene>
<reference evidence="2" key="1">
    <citation type="submission" date="2021-01" db="EMBL/GenBank/DDBJ databases">
        <authorList>
            <person name="Corre E."/>
            <person name="Pelletier E."/>
            <person name="Niang G."/>
            <person name="Scheremetjew M."/>
            <person name="Finn R."/>
            <person name="Kale V."/>
            <person name="Holt S."/>
            <person name="Cochrane G."/>
            <person name="Meng A."/>
            <person name="Brown T."/>
            <person name="Cohen L."/>
        </authorList>
    </citation>
    <scope>NUCLEOTIDE SEQUENCE</scope>
    <source>
        <strain evidence="2">GSBS06</strain>
    </source>
</reference>
<dbReference type="PANTHER" id="PTHR47474:SF1">
    <property type="entry name" value="TYROSINE-PROTEIN PHOSPHATASE RLPH2"/>
    <property type="match status" value="1"/>
</dbReference>
<protein>
    <recommendedName>
        <fullName evidence="1">Calcineurin-like phosphoesterase domain-containing protein</fullName>
    </recommendedName>
</protein>
<organism evidence="2">
    <name type="scientific">Aplanochytrium stocchinoi</name>
    <dbReference type="NCBI Taxonomy" id="215587"/>
    <lineage>
        <taxon>Eukaryota</taxon>
        <taxon>Sar</taxon>
        <taxon>Stramenopiles</taxon>
        <taxon>Bigyra</taxon>
        <taxon>Labyrinthulomycetes</taxon>
        <taxon>Thraustochytrida</taxon>
        <taxon>Thraustochytriidae</taxon>
        <taxon>Aplanochytrium</taxon>
    </lineage>
</organism>
<dbReference type="GO" id="GO:0016787">
    <property type="term" value="F:hydrolase activity"/>
    <property type="evidence" value="ECO:0007669"/>
    <property type="project" value="InterPro"/>
</dbReference>
<dbReference type="InterPro" id="IPR004843">
    <property type="entry name" value="Calcineurin-like_PHP"/>
</dbReference>
<dbReference type="SUPFAM" id="SSF56300">
    <property type="entry name" value="Metallo-dependent phosphatases"/>
    <property type="match status" value="1"/>
</dbReference>
<dbReference type="PANTHER" id="PTHR47474">
    <property type="entry name" value="TYROSINE-PROTEIN PHOSPHATASE RLPH2"/>
    <property type="match status" value="1"/>
</dbReference>
<feature type="domain" description="Calcineurin-like phosphoesterase" evidence="1">
    <location>
        <begin position="19"/>
        <end position="151"/>
    </location>
</feature>
<dbReference type="AlphaFoldDB" id="A0A7S3PJB6"/>
<dbReference type="Gene3D" id="3.60.21.10">
    <property type="match status" value="1"/>
</dbReference>
<accession>A0A7S3PJB6</accession>
<name>A0A7S3PJB6_9STRA</name>